<sequence>MMGPNWWLKTHLEQIYLRGLRNVDLKLVVVETAFPVIVGLLVALTLPFVIAESIAPLLVEHEALVLIKRRIYPAMLFVSVTMLLVRIQLTQFSRLYEHIKNDKYLVGRRLVNYNHIRNYNFNQSNNDGSGGGGGGGEAPNNPPAGDDIADDAGAVAAGGINSADDVGGDNDLDVLSGGSEHSNASVDDDEDIREMDERQLLLNLGLMDAPENVV</sequence>
<reference evidence="13" key="3">
    <citation type="submission" date="2019-06" db="EMBL/GenBank/DDBJ databases">
        <authorList>
            <person name="Poynton C."/>
            <person name="Hasenbein S."/>
            <person name="Benoit J.B."/>
            <person name="Sepulveda M.S."/>
            <person name="Poelchau M.F."/>
            <person name="Murali S.C."/>
            <person name="Chen S."/>
            <person name="Glastad K.M."/>
            <person name="Werren J.H."/>
            <person name="Vineis J.H."/>
            <person name="Bowen J.L."/>
            <person name="Friedrich M."/>
            <person name="Jones J."/>
            <person name="Robertson H.M."/>
            <person name="Feyereisen R."/>
            <person name="Mechler-Hickson A."/>
            <person name="Mathers N."/>
            <person name="Lee C.E."/>
            <person name="Colbourne J.K."/>
            <person name="Biales A."/>
            <person name="Johnston J.S."/>
            <person name="Wellborn G.A."/>
            <person name="Rosendale A.J."/>
            <person name="Cridge A.G."/>
            <person name="Munoz-Torres M.C."/>
            <person name="Bain P.A."/>
            <person name="Manny A.R."/>
            <person name="Major K.M."/>
            <person name="Lambert F.N."/>
            <person name="Vulpe C.D."/>
            <person name="Tuck P."/>
            <person name="Blalock B.J."/>
            <person name="Lin Y.-Y."/>
            <person name="Smith M.E."/>
            <person name="Ochoa-Acuna H."/>
            <person name="Chen M.-J.M."/>
            <person name="Childers C.P."/>
            <person name="Qu J."/>
            <person name="Dugan S."/>
            <person name="Lee S.L."/>
            <person name="Chao H."/>
            <person name="Dinh H."/>
            <person name="Han Y."/>
            <person name="Doddapaneni H."/>
            <person name="Worley K.C."/>
            <person name="Muzny D.M."/>
            <person name="Gibbs R.A."/>
            <person name="Richards S."/>
        </authorList>
    </citation>
    <scope>NUCLEOTIDE SEQUENCE</scope>
    <source>
        <strain evidence="13">HAZT.00-mixed</strain>
        <tissue evidence="13">Whole organism</tissue>
    </source>
</reference>
<evidence type="ECO:0000256" key="10">
    <source>
        <dbReference type="SAM" id="MobiDB-lite"/>
    </source>
</evidence>
<reference evidence="13" key="1">
    <citation type="submission" date="2014-08" db="EMBL/GenBank/DDBJ databases">
        <authorList>
            <person name="Murali S."/>
            <person name="Richards S."/>
            <person name="Bandaranaike D."/>
            <person name="Bellair M."/>
            <person name="Blankenburg K."/>
            <person name="Chao H."/>
            <person name="Dinh H."/>
            <person name="Doddapaneni H."/>
            <person name="Dugan-Rocha S."/>
            <person name="Elkadiri S."/>
            <person name="Gnanaolivu R."/>
            <person name="Hughes D."/>
            <person name="Lee S."/>
            <person name="Li M."/>
            <person name="Ming W."/>
            <person name="Munidasa M."/>
            <person name="Muniz J."/>
            <person name="Nguyen L."/>
            <person name="Osuji N."/>
            <person name="Pu L.-L."/>
            <person name="Puazo M."/>
            <person name="Skinner E."/>
            <person name="Qu C."/>
            <person name="Quiroz J."/>
            <person name="Raj R."/>
            <person name="Weissenberger G."/>
            <person name="Xin Y."/>
            <person name="Zou X."/>
            <person name="Han Y."/>
            <person name="Worley K."/>
            <person name="Muzny D."/>
            <person name="Gibbs R."/>
        </authorList>
    </citation>
    <scope>NUCLEOTIDE SEQUENCE</scope>
    <source>
        <strain evidence="13">HAZT.00-mixed</strain>
        <tissue evidence="13">Whole organism</tissue>
    </source>
</reference>
<evidence type="ECO:0000256" key="5">
    <source>
        <dbReference type="ARBA" id="ARBA00022679"/>
    </source>
</evidence>
<evidence type="ECO:0000256" key="8">
    <source>
        <dbReference type="ARBA" id="ARBA00022989"/>
    </source>
</evidence>
<protein>
    <recommendedName>
        <fullName evidence="4">RING-type E3 ubiquitin transferase</fullName>
        <ecNumber evidence="4">2.3.2.27</ecNumber>
    </recommendedName>
</protein>
<evidence type="ECO:0000313" key="13">
    <source>
        <dbReference type="EMBL" id="KAA0202491.1"/>
    </source>
</evidence>
<evidence type="ECO:0000256" key="9">
    <source>
        <dbReference type="ARBA" id="ARBA00023136"/>
    </source>
</evidence>
<feature type="domain" description="E3 ubiquitin-protein ligase MARCHF6-like C-terminal" evidence="12">
    <location>
        <begin position="1"/>
        <end position="100"/>
    </location>
</feature>
<feature type="transmembrane region" description="Helical" evidence="11">
    <location>
        <begin position="71"/>
        <end position="89"/>
    </location>
</feature>
<dbReference type="OrthoDB" id="1108038at2759"/>
<name>A0A6A0HB95_HYAAZ</name>
<evidence type="ECO:0000259" key="12">
    <source>
        <dbReference type="Pfam" id="PF23113"/>
    </source>
</evidence>
<comment type="subcellular location">
    <subcellularLocation>
        <location evidence="2">Membrane</location>
        <topology evidence="2">Multi-pass membrane protein</topology>
    </subcellularLocation>
</comment>
<evidence type="ECO:0000256" key="2">
    <source>
        <dbReference type="ARBA" id="ARBA00004141"/>
    </source>
</evidence>
<keyword evidence="9 11" id="KW-0472">Membrane</keyword>
<dbReference type="PANTHER" id="PTHR13145">
    <property type="entry name" value="SSM4 PROTEIN"/>
    <property type="match status" value="1"/>
</dbReference>
<organism evidence="13">
    <name type="scientific">Hyalella azteca</name>
    <name type="common">Amphipod</name>
    <dbReference type="NCBI Taxonomy" id="294128"/>
    <lineage>
        <taxon>Eukaryota</taxon>
        <taxon>Metazoa</taxon>
        <taxon>Ecdysozoa</taxon>
        <taxon>Arthropoda</taxon>
        <taxon>Crustacea</taxon>
        <taxon>Multicrustacea</taxon>
        <taxon>Malacostraca</taxon>
        <taxon>Eumalacostraca</taxon>
        <taxon>Peracarida</taxon>
        <taxon>Amphipoda</taxon>
        <taxon>Senticaudata</taxon>
        <taxon>Talitrida</taxon>
        <taxon>Talitroidea</taxon>
        <taxon>Hyalellidae</taxon>
        <taxon>Hyalella</taxon>
    </lineage>
</organism>
<comment type="pathway">
    <text evidence="3">Protein modification; protein ubiquitination.</text>
</comment>
<feature type="region of interest" description="Disordered" evidence="10">
    <location>
        <begin position="122"/>
        <end position="192"/>
    </location>
</feature>
<dbReference type="EC" id="2.3.2.27" evidence="4"/>
<reference evidence="13" key="2">
    <citation type="journal article" date="2018" name="Environ. Sci. Technol.">
        <title>The Toxicogenome of Hyalella azteca: A Model for Sediment Ecotoxicology and Evolutionary Toxicology.</title>
        <authorList>
            <person name="Poynton H.C."/>
            <person name="Hasenbein S."/>
            <person name="Benoit J.B."/>
            <person name="Sepulveda M.S."/>
            <person name="Poelchau M.F."/>
            <person name="Hughes D.S.T."/>
            <person name="Murali S.C."/>
            <person name="Chen S."/>
            <person name="Glastad K.M."/>
            <person name="Goodisman M.A.D."/>
            <person name="Werren J.H."/>
            <person name="Vineis J.H."/>
            <person name="Bowen J.L."/>
            <person name="Friedrich M."/>
            <person name="Jones J."/>
            <person name="Robertson H.M."/>
            <person name="Feyereisen R."/>
            <person name="Mechler-Hickson A."/>
            <person name="Mathers N."/>
            <person name="Lee C.E."/>
            <person name="Colbourne J.K."/>
            <person name="Biales A."/>
            <person name="Johnston J.S."/>
            <person name="Wellborn G.A."/>
            <person name="Rosendale A.J."/>
            <person name="Cridge A.G."/>
            <person name="Munoz-Torres M.C."/>
            <person name="Bain P.A."/>
            <person name="Manny A.R."/>
            <person name="Major K.M."/>
            <person name="Lambert F.N."/>
            <person name="Vulpe C.D."/>
            <person name="Tuck P."/>
            <person name="Blalock B.J."/>
            <person name="Lin Y.Y."/>
            <person name="Smith M.E."/>
            <person name="Ochoa-Acuna H."/>
            <person name="Chen M.M."/>
            <person name="Childers C.P."/>
            <person name="Qu J."/>
            <person name="Dugan S."/>
            <person name="Lee S.L."/>
            <person name="Chao H."/>
            <person name="Dinh H."/>
            <person name="Han Y."/>
            <person name="Doddapaneni H."/>
            <person name="Worley K.C."/>
            <person name="Muzny D.M."/>
            <person name="Gibbs R.A."/>
            <person name="Richards S."/>
        </authorList>
    </citation>
    <scope>NUCLEOTIDE SEQUENCE</scope>
    <source>
        <strain evidence="13">HAZT.00-mixed</strain>
        <tissue evidence="13">Whole organism</tissue>
    </source>
</reference>
<dbReference type="Pfam" id="PF23113">
    <property type="entry name" value="MARCHF6_C"/>
    <property type="match status" value="1"/>
</dbReference>
<feature type="transmembrane region" description="Helical" evidence="11">
    <location>
        <begin position="33"/>
        <end position="59"/>
    </location>
</feature>
<dbReference type="GO" id="GO:0005789">
    <property type="term" value="C:endoplasmic reticulum membrane"/>
    <property type="evidence" value="ECO:0007669"/>
    <property type="project" value="TreeGrafter"/>
</dbReference>
<keyword evidence="5" id="KW-0808">Transferase</keyword>
<keyword evidence="7" id="KW-0833">Ubl conjugation pathway</keyword>
<gene>
    <name evidence="13" type="ORF">HAZT_HAZT005756</name>
</gene>
<dbReference type="AlphaFoldDB" id="A0A6A0HB95"/>
<feature type="compositionally biased region" description="Gly residues" evidence="10">
    <location>
        <begin position="128"/>
        <end position="137"/>
    </location>
</feature>
<dbReference type="EMBL" id="JQDR03003500">
    <property type="protein sequence ID" value="KAA0202491.1"/>
    <property type="molecule type" value="Genomic_DNA"/>
</dbReference>
<feature type="compositionally biased region" description="Low complexity" evidence="10">
    <location>
        <begin position="143"/>
        <end position="165"/>
    </location>
</feature>
<evidence type="ECO:0000256" key="4">
    <source>
        <dbReference type="ARBA" id="ARBA00012483"/>
    </source>
</evidence>
<dbReference type="GO" id="GO:0061630">
    <property type="term" value="F:ubiquitin protein ligase activity"/>
    <property type="evidence" value="ECO:0007669"/>
    <property type="project" value="UniProtKB-EC"/>
</dbReference>
<keyword evidence="8 11" id="KW-1133">Transmembrane helix</keyword>
<evidence type="ECO:0000256" key="6">
    <source>
        <dbReference type="ARBA" id="ARBA00022692"/>
    </source>
</evidence>
<accession>A0A6A0HB95</accession>
<dbReference type="GO" id="GO:0036503">
    <property type="term" value="P:ERAD pathway"/>
    <property type="evidence" value="ECO:0007669"/>
    <property type="project" value="TreeGrafter"/>
</dbReference>
<dbReference type="InterPro" id="IPR056521">
    <property type="entry name" value="MARCHF6-like_C"/>
</dbReference>
<proteinExistence type="predicted"/>
<feature type="non-terminal residue" evidence="13">
    <location>
        <position position="214"/>
    </location>
</feature>
<evidence type="ECO:0000256" key="1">
    <source>
        <dbReference type="ARBA" id="ARBA00000900"/>
    </source>
</evidence>
<evidence type="ECO:0000256" key="7">
    <source>
        <dbReference type="ARBA" id="ARBA00022786"/>
    </source>
</evidence>
<dbReference type="Proteomes" id="UP000711488">
    <property type="component" value="Unassembled WGS sequence"/>
</dbReference>
<evidence type="ECO:0000256" key="3">
    <source>
        <dbReference type="ARBA" id="ARBA00004906"/>
    </source>
</evidence>
<evidence type="ECO:0000256" key="11">
    <source>
        <dbReference type="SAM" id="Phobius"/>
    </source>
</evidence>
<comment type="catalytic activity">
    <reaction evidence="1">
        <text>S-ubiquitinyl-[E2 ubiquitin-conjugating enzyme]-L-cysteine + [acceptor protein]-L-lysine = [E2 ubiquitin-conjugating enzyme]-L-cysteine + N(6)-ubiquitinyl-[acceptor protein]-L-lysine.</text>
        <dbReference type="EC" id="2.3.2.27"/>
    </reaction>
</comment>
<keyword evidence="6 11" id="KW-0812">Transmembrane</keyword>
<dbReference type="PANTHER" id="PTHR13145:SF0">
    <property type="entry name" value="E3 UBIQUITIN-PROTEIN LIGASE MARCHF6"/>
    <property type="match status" value="1"/>
</dbReference>
<comment type="caution">
    <text evidence="13">The sequence shown here is derived from an EMBL/GenBank/DDBJ whole genome shotgun (WGS) entry which is preliminary data.</text>
</comment>